<dbReference type="InParanoid" id="A0A165M5H8"/>
<gene>
    <name evidence="1" type="ORF">EXIGLDRAFT_832007</name>
</gene>
<protein>
    <recommendedName>
        <fullName evidence="3">HNH nuclease domain-containing protein</fullName>
    </recommendedName>
</protein>
<organism evidence="1 2">
    <name type="scientific">Exidia glandulosa HHB12029</name>
    <dbReference type="NCBI Taxonomy" id="1314781"/>
    <lineage>
        <taxon>Eukaryota</taxon>
        <taxon>Fungi</taxon>
        <taxon>Dikarya</taxon>
        <taxon>Basidiomycota</taxon>
        <taxon>Agaricomycotina</taxon>
        <taxon>Agaricomycetes</taxon>
        <taxon>Auriculariales</taxon>
        <taxon>Exidiaceae</taxon>
        <taxon>Exidia</taxon>
    </lineage>
</organism>
<dbReference type="AlphaFoldDB" id="A0A165M5H8"/>
<sequence>METKRPQHNVVLYGTDFAAKLTGVIGGFYTYGDTAWSSMYSWLIPLLVPVPPSTSADLRFFEYDPDKNVVGPMLADGATSVQRGAYIMRDVSGGEVLLGTSFWRGRAPVSTPRHLARETKRLRAMALARDDETCMVAHDRISTTRLMATRIFTPSFDGEWTAKNFPAQETINPVQTVLTLRSDLHCAWNMYDFGVDIHDNYKIIYFSGGCEDVQGHHLKLDHIVGPAHRPLDVLLEDHFKQCVHTCMSASEVPYYDAEDFKFLG</sequence>
<reference evidence="1 2" key="1">
    <citation type="journal article" date="2016" name="Mol. Biol. Evol.">
        <title>Comparative Genomics of Early-Diverging Mushroom-Forming Fungi Provides Insights into the Origins of Lignocellulose Decay Capabilities.</title>
        <authorList>
            <person name="Nagy L.G."/>
            <person name="Riley R."/>
            <person name="Tritt A."/>
            <person name="Adam C."/>
            <person name="Daum C."/>
            <person name="Floudas D."/>
            <person name="Sun H."/>
            <person name="Yadav J.S."/>
            <person name="Pangilinan J."/>
            <person name="Larsson K.H."/>
            <person name="Matsuura K."/>
            <person name="Barry K."/>
            <person name="Labutti K."/>
            <person name="Kuo R."/>
            <person name="Ohm R.A."/>
            <person name="Bhattacharya S.S."/>
            <person name="Shirouzu T."/>
            <person name="Yoshinaga Y."/>
            <person name="Martin F.M."/>
            <person name="Grigoriev I.V."/>
            <person name="Hibbett D.S."/>
        </authorList>
    </citation>
    <scope>NUCLEOTIDE SEQUENCE [LARGE SCALE GENOMIC DNA]</scope>
    <source>
        <strain evidence="1 2">HHB12029</strain>
    </source>
</reference>
<proteinExistence type="predicted"/>
<evidence type="ECO:0008006" key="3">
    <source>
        <dbReference type="Google" id="ProtNLM"/>
    </source>
</evidence>
<name>A0A165M5H8_EXIGL</name>
<dbReference type="Proteomes" id="UP000077266">
    <property type="component" value="Unassembled WGS sequence"/>
</dbReference>
<dbReference type="OrthoDB" id="2142759at2759"/>
<evidence type="ECO:0000313" key="1">
    <source>
        <dbReference type="EMBL" id="KZV98794.1"/>
    </source>
</evidence>
<evidence type="ECO:0000313" key="2">
    <source>
        <dbReference type="Proteomes" id="UP000077266"/>
    </source>
</evidence>
<dbReference type="EMBL" id="KV425915">
    <property type="protein sequence ID" value="KZV98794.1"/>
    <property type="molecule type" value="Genomic_DNA"/>
</dbReference>
<keyword evidence="2" id="KW-1185">Reference proteome</keyword>
<dbReference type="STRING" id="1314781.A0A165M5H8"/>
<accession>A0A165M5H8</accession>